<accession>A0A9D4CBW7</accession>
<dbReference type="EMBL" id="JAIWYP010000013">
    <property type="protein sequence ID" value="KAH3721316.1"/>
    <property type="molecule type" value="Genomic_DNA"/>
</dbReference>
<evidence type="ECO:0000313" key="1">
    <source>
        <dbReference type="EMBL" id="KAH3721316.1"/>
    </source>
</evidence>
<name>A0A9D4CBW7_DREPO</name>
<reference evidence="1" key="2">
    <citation type="submission" date="2020-11" db="EMBL/GenBank/DDBJ databases">
        <authorList>
            <person name="McCartney M.A."/>
            <person name="Auch B."/>
            <person name="Kono T."/>
            <person name="Mallez S."/>
            <person name="Becker A."/>
            <person name="Gohl D.M."/>
            <person name="Silverstein K.A.T."/>
            <person name="Koren S."/>
            <person name="Bechman K.B."/>
            <person name="Herman A."/>
            <person name="Abrahante J.E."/>
            <person name="Garbe J."/>
        </authorList>
    </citation>
    <scope>NUCLEOTIDE SEQUENCE</scope>
    <source>
        <strain evidence="1">Duluth1</strain>
        <tissue evidence="1">Whole animal</tissue>
    </source>
</reference>
<keyword evidence="2" id="KW-1185">Reference proteome</keyword>
<evidence type="ECO:0000313" key="2">
    <source>
        <dbReference type="Proteomes" id="UP000828390"/>
    </source>
</evidence>
<gene>
    <name evidence="1" type="ORF">DPMN_064236</name>
</gene>
<comment type="caution">
    <text evidence="1">The sequence shown here is derived from an EMBL/GenBank/DDBJ whole genome shotgun (WGS) entry which is preliminary data.</text>
</comment>
<sequence>MALLSSGKYINNLSQIDSRSRCKFNRAGPDMRSVPMVLRRYVFTCHFVQKDLSAVAVDNGMQSRTRRHCMFCSPISSVPRASVAKFS</sequence>
<reference evidence="1" key="1">
    <citation type="journal article" date="2019" name="bioRxiv">
        <title>The Genome of the Zebra Mussel, Dreissena polymorpha: A Resource for Invasive Species Research.</title>
        <authorList>
            <person name="McCartney M.A."/>
            <person name="Auch B."/>
            <person name="Kono T."/>
            <person name="Mallez S."/>
            <person name="Zhang Y."/>
            <person name="Obille A."/>
            <person name="Becker A."/>
            <person name="Abrahante J.E."/>
            <person name="Garbe J."/>
            <person name="Badalamenti J.P."/>
            <person name="Herman A."/>
            <person name="Mangelson H."/>
            <person name="Liachko I."/>
            <person name="Sullivan S."/>
            <person name="Sone E.D."/>
            <person name="Koren S."/>
            <person name="Silverstein K.A.T."/>
            <person name="Beckman K.B."/>
            <person name="Gohl D.M."/>
        </authorList>
    </citation>
    <scope>NUCLEOTIDE SEQUENCE</scope>
    <source>
        <strain evidence="1">Duluth1</strain>
        <tissue evidence="1">Whole animal</tissue>
    </source>
</reference>
<dbReference type="Proteomes" id="UP000828390">
    <property type="component" value="Unassembled WGS sequence"/>
</dbReference>
<organism evidence="1 2">
    <name type="scientific">Dreissena polymorpha</name>
    <name type="common">Zebra mussel</name>
    <name type="synonym">Mytilus polymorpha</name>
    <dbReference type="NCBI Taxonomy" id="45954"/>
    <lineage>
        <taxon>Eukaryota</taxon>
        <taxon>Metazoa</taxon>
        <taxon>Spiralia</taxon>
        <taxon>Lophotrochozoa</taxon>
        <taxon>Mollusca</taxon>
        <taxon>Bivalvia</taxon>
        <taxon>Autobranchia</taxon>
        <taxon>Heteroconchia</taxon>
        <taxon>Euheterodonta</taxon>
        <taxon>Imparidentia</taxon>
        <taxon>Neoheterodontei</taxon>
        <taxon>Myida</taxon>
        <taxon>Dreissenoidea</taxon>
        <taxon>Dreissenidae</taxon>
        <taxon>Dreissena</taxon>
    </lineage>
</organism>
<protein>
    <submittedName>
        <fullName evidence="1">Uncharacterized protein</fullName>
    </submittedName>
</protein>
<dbReference type="AlphaFoldDB" id="A0A9D4CBW7"/>
<proteinExistence type="predicted"/>